<comment type="caution">
    <text evidence="7">The sequence shown here is derived from an EMBL/GenBank/DDBJ whole genome shotgun (WGS) entry which is preliminary data.</text>
</comment>
<dbReference type="GO" id="GO:0008270">
    <property type="term" value="F:zinc ion binding"/>
    <property type="evidence" value="ECO:0007669"/>
    <property type="project" value="UniProtKB-KW"/>
</dbReference>
<dbReference type="PANTHER" id="PTHR24102:SF28">
    <property type="entry name" value="PHD-TYPE DOMAIN-CONTAINING PROTEIN"/>
    <property type="match status" value="1"/>
</dbReference>
<keyword evidence="1" id="KW-0479">Metal-binding</keyword>
<dbReference type="SUPFAM" id="SSF57903">
    <property type="entry name" value="FYVE/PHD zinc finger"/>
    <property type="match status" value="1"/>
</dbReference>
<evidence type="ECO:0000259" key="6">
    <source>
        <dbReference type="PROSITE" id="PS50016"/>
    </source>
</evidence>
<feature type="compositionally biased region" description="Low complexity" evidence="5">
    <location>
        <begin position="496"/>
        <end position="510"/>
    </location>
</feature>
<evidence type="ECO:0000256" key="1">
    <source>
        <dbReference type="ARBA" id="ARBA00022723"/>
    </source>
</evidence>
<dbReference type="PANTHER" id="PTHR24102">
    <property type="entry name" value="PHD FINGER PROTEIN"/>
    <property type="match status" value="1"/>
</dbReference>
<keyword evidence="8" id="KW-1185">Reference proteome</keyword>
<feature type="compositionally biased region" description="Polar residues" evidence="5">
    <location>
        <begin position="1"/>
        <end position="12"/>
    </location>
</feature>
<evidence type="ECO:0000256" key="2">
    <source>
        <dbReference type="ARBA" id="ARBA00022771"/>
    </source>
</evidence>
<sequence>MEIENSVTNNEGSIAGKSIPVPTMEGIENNANPDVSTTTMKTRESTSMDIEKDDGKKEIENETNKEVIDQKNPASAPETAANIPNTPNTVGSKVISVTRRLSNDGIAPTKLRWWEAEDDDDNASESSIEYREDVVVQVPDGKEPGDIMFLDKEQIERDENMAIRIPTHEYMDTTSDGNSALNGNRYLRVNIPKPTQNFKNPGDYIDVETPSSPSHYNSHHQTSILCSPTKEKDLRRSKRQRTVPKELHSSKCNVGDRYQVDLCNIPDPKNFAPTFETDHLYKQIWDPLYVKNEITDAGGQKIYDILENLPTNYKEIMMEAMHESDYHISNAWFSALERIKELQSNGNLPGEDIPADIEKEFFDMIWNTDKDVVHSIKETRKNHDISKCTLLTHYYRRYKPTDTYLKVKEKKSKEAEFCVVCDDGGVLIFCDNCNGTYHLGCVNLTAIPEGIWLCPKCLLTPNDTENTSSQINKVSKENENVSNDIRKEGGDEEPANVTNTNRSTSVSSTSPKVIQAGTQSTKIVPLTSSWSYWGINRLST</sequence>
<feature type="region of interest" description="Disordered" evidence="5">
    <location>
        <begin position="1"/>
        <end position="88"/>
    </location>
</feature>
<organism evidence="7 8">
    <name type="scientific">Chaetoceros tenuissimus</name>
    <dbReference type="NCBI Taxonomy" id="426638"/>
    <lineage>
        <taxon>Eukaryota</taxon>
        <taxon>Sar</taxon>
        <taxon>Stramenopiles</taxon>
        <taxon>Ochrophyta</taxon>
        <taxon>Bacillariophyta</taxon>
        <taxon>Coscinodiscophyceae</taxon>
        <taxon>Chaetocerotophycidae</taxon>
        <taxon>Chaetocerotales</taxon>
        <taxon>Chaetocerotaceae</taxon>
        <taxon>Chaetoceros</taxon>
    </lineage>
</organism>
<gene>
    <name evidence="7" type="ORF">CTEN210_01571</name>
</gene>
<dbReference type="InterPro" id="IPR001965">
    <property type="entry name" value="Znf_PHD"/>
</dbReference>
<keyword evidence="3" id="KW-0862">Zinc</keyword>
<evidence type="ECO:0000256" key="3">
    <source>
        <dbReference type="ARBA" id="ARBA00022833"/>
    </source>
</evidence>
<dbReference type="PROSITE" id="PS01359">
    <property type="entry name" value="ZF_PHD_1"/>
    <property type="match status" value="1"/>
</dbReference>
<evidence type="ECO:0000256" key="4">
    <source>
        <dbReference type="PROSITE-ProRule" id="PRU00146"/>
    </source>
</evidence>
<dbReference type="Gene3D" id="3.30.40.10">
    <property type="entry name" value="Zinc/RING finger domain, C3HC4 (zinc finger)"/>
    <property type="match status" value="1"/>
</dbReference>
<keyword evidence="2 4" id="KW-0863">Zinc-finger</keyword>
<feature type="compositionally biased region" description="Polar residues" evidence="5">
    <location>
        <begin position="29"/>
        <end position="40"/>
    </location>
</feature>
<evidence type="ECO:0000313" key="8">
    <source>
        <dbReference type="Proteomes" id="UP001054902"/>
    </source>
</evidence>
<dbReference type="EMBL" id="BLLK01000020">
    <property type="protein sequence ID" value="GFH45097.1"/>
    <property type="molecule type" value="Genomic_DNA"/>
</dbReference>
<proteinExistence type="predicted"/>
<dbReference type="Proteomes" id="UP001054902">
    <property type="component" value="Unassembled WGS sequence"/>
</dbReference>
<accession>A0AAD3CFD9</accession>
<dbReference type="InterPro" id="IPR011011">
    <property type="entry name" value="Znf_FYVE_PHD"/>
</dbReference>
<feature type="compositionally biased region" description="Basic and acidic residues" evidence="5">
    <location>
        <begin position="474"/>
        <end position="489"/>
    </location>
</feature>
<dbReference type="SMART" id="SM00249">
    <property type="entry name" value="PHD"/>
    <property type="match status" value="1"/>
</dbReference>
<evidence type="ECO:0000313" key="7">
    <source>
        <dbReference type="EMBL" id="GFH45097.1"/>
    </source>
</evidence>
<feature type="domain" description="PHD-type" evidence="6">
    <location>
        <begin position="415"/>
        <end position="460"/>
    </location>
</feature>
<dbReference type="InterPro" id="IPR019787">
    <property type="entry name" value="Znf_PHD-finger"/>
</dbReference>
<dbReference type="InterPro" id="IPR013083">
    <property type="entry name" value="Znf_RING/FYVE/PHD"/>
</dbReference>
<reference evidence="7 8" key="1">
    <citation type="journal article" date="2021" name="Sci. Rep.">
        <title>The genome of the diatom Chaetoceros tenuissimus carries an ancient integrated fragment of an extant virus.</title>
        <authorList>
            <person name="Hongo Y."/>
            <person name="Kimura K."/>
            <person name="Takaki Y."/>
            <person name="Yoshida Y."/>
            <person name="Baba S."/>
            <person name="Kobayashi G."/>
            <person name="Nagasaki K."/>
            <person name="Hano T."/>
            <person name="Tomaru Y."/>
        </authorList>
    </citation>
    <scope>NUCLEOTIDE SEQUENCE [LARGE SCALE GENOMIC DNA]</scope>
    <source>
        <strain evidence="7 8">NIES-3715</strain>
    </source>
</reference>
<name>A0AAD3CFD9_9STRA</name>
<feature type="region of interest" description="Disordered" evidence="5">
    <location>
        <begin position="468"/>
        <end position="512"/>
    </location>
</feature>
<dbReference type="PROSITE" id="PS50016">
    <property type="entry name" value="ZF_PHD_2"/>
    <property type="match status" value="1"/>
</dbReference>
<dbReference type="InterPro" id="IPR019786">
    <property type="entry name" value="Zinc_finger_PHD-type_CS"/>
</dbReference>
<protein>
    <recommendedName>
        <fullName evidence="6">PHD-type domain-containing protein</fullName>
    </recommendedName>
</protein>
<dbReference type="Pfam" id="PF00628">
    <property type="entry name" value="PHD"/>
    <property type="match status" value="1"/>
</dbReference>
<feature type="compositionally biased region" description="Basic and acidic residues" evidence="5">
    <location>
        <begin position="41"/>
        <end position="69"/>
    </location>
</feature>
<dbReference type="AlphaFoldDB" id="A0AAD3CFD9"/>
<evidence type="ECO:0000256" key="5">
    <source>
        <dbReference type="SAM" id="MobiDB-lite"/>
    </source>
</evidence>